<dbReference type="EMBL" id="JAWPAZ010000026">
    <property type="protein sequence ID" value="MDW2637171.1"/>
    <property type="molecule type" value="Genomic_DNA"/>
</dbReference>
<organism evidence="1 2">
    <name type="scientific">Citrobacter portucalensis</name>
    <dbReference type="NCBI Taxonomy" id="1639133"/>
    <lineage>
        <taxon>Bacteria</taxon>
        <taxon>Pseudomonadati</taxon>
        <taxon>Pseudomonadota</taxon>
        <taxon>Gammaproteobacteria</taxon>
        <taxon>Enterobacterales</taxon>
        <taxon>Enterobacteriaceae</taxon>
        <taxon>Citrobacter</taxon>
        <taxon>Citrobacter freundii complex</taxon>
    </lineage>
</organism>
<gene>
    <name evidence="1" type="ORF">RYZ90_25400</name>
</gene>
<sequence length="63" mass="7012">MTLEQRVAELEKEISDMKEAAKHKTAELSLAMSKSTEEATAAAIKQIHQDFLCRGPLRRSIGL</sequence>
<proteinExistence type="predicted"/>
<dbReference type="Proteomes" id="UP001269984">
    <property type="component" value="Unassembled WGS sequence"/>
</dbReference>
<reference evidence="1 2" key="1">
    <citation type="submission" date="2023-10" db="EMBL/GenBank/DDBJ databases">
        <title>Fecal carriage and genetic characteristics of carbapenem-resistant Enterobacterales among healthy adults from four provinces of China.</title>
        <authorList>
            <person name="Li Y."/>
            <person name="Zhang R."/>
        </authorList>
    </citation>
    <scope>NUCLEOTIDE SEQUENCE [LARGE SCALE GENOMIC DNA]</scope>
    <source>
        <strain evidence="1 2">HN-71</strain>
    </source>
</reference>
<comment type="caution">
    <text evidence="1">The sequence shown here is derived from an EMBL/GenBank/DDBJ whole genome shotgun (WGS) entry which is preliminary data.</text>
</comment>
<dbReference type="RefSeq" id="WP_137364614.1">
    <property type="nucleotide sequence ID" value="NZ_JAWPAZ010000026.1"/>
</dbReference>
<protein>
    <submittedName>
        <fullName evidence="1">Uncharacterized protein</fullName>
    </submittedName>
</protein>
<name>A0ABD5H7P7_9ENTR</name>
<evidence type="ECO:0000313" key="1">
    <source>
        <dbReference type="EMBL" id="MDW2637171.1"/>
    </source>
</evidence>
<accession>A0ABD5H7P7</accession>
<dbReference type="AlphaFoldDB" id="A0ABD5H7P7"/>
<evidence type="ECO:0000313" key="2">
    <source>
        <dbReference type="Proteomes" id="UP001269984"/>
    </source>
</evidence>